<keyword evidence="3" id="KW-1185">Reference proteome</keyword>
<reference evidence="2 3" key="1">
    <citation type="submission" date="2016-10" db="EMBL/GenBank/DDBJ databases">
        <authorList>
            <person name="de Groot N.N."/>
        </authorList>
    </citation>
    <scope>NUCLEOTIDE SEQUENCE [LARGE SCALE GENOMIC DNA]</scope>
    <source>
        <strain evidence="2 3">DSM 43357</strain>
    </source>
</reference>
<proteinExistence type="predicted"/>
<dbReference type="AlphaFoldDB" id="A0A1H8JDX6"/>
<feature type="region of interest" description="Disordered" evidence="1">
    <location>
        <begin position="1"/>
        <end position="26"/>
    </location>
</feature>
<dbReference type="STRING" id="46177.SAMN05660976_08317"/>
<evidence type="ECO:0000313" key="2">
    <source>
        <dbReference type="EMBL" id="SEN78791.1"/>
    </source>
</evidence>
<gene>
    <name evidence="2" type="ORF">SAMN05660976_08317</name>
</gene>
<name>A0A1H8JDX6_9ACTN</name>
<evidence type="ECO:0000256" key="1">
    <source>
        <dbReference type="SAM" id="MobiDB-lite"/>
    </source>
</evidence>
<sequence>MGNPQHPDAPTRAADTGTTATSWPDPSEAVSVEAIIEQACQLRRHNADIIGQRLSRGERLSAEVLYGILHAQTLAGWWLLVDRRIQHVRGSRGLTPEQVVARFVSWIRPYREDDAVPANAATSVRVLGLHSEHGLALAHFDRALALIRQDAARTFLAQVKTLVPASPAEQAPRSSAGQEAKA</sequence>
<dbReference type="Proteomes" id="UP000198953">
    <property type="component" value="Unassembled WGS sequence"/>
</dbReference>
<evidence type="ECO:0000313" key="3">
    <source>
        <dbReference type="Proteomes" id="UP000198953"/>
    </source>
</evidence>
<organism evidence="2 3">
    <name type="scientific">Nonomuraea pusilla</name>
    <dbReference type="NCBI Taxonomy" id="46177"/>
    <lineage>
        <taxon>Bacteria</taxon>
        <taxon>Bacillati</taxon>
        <taxon>Actinomycetota</taxon>
        <taxon>Actinomycetes</taxon>
        <taxon>Streptosporangiales</taxon>
        <taxon>Streptosporangiaceae</taxon>
        <taxon>Nonomuraea</taxon>
    </lineage>
</organism>
<protein>
    <submittedName>
        <fullName evidence="2">Uncharacterized protein</fullName>
    </submittedName>
</protein>
<accession>A0A1H8JDX6</accession>
<dbReference type="EMBL" id="FOBF01000037">
    <property type="protein sequence ID" value="SEN78791.1"/>
    <property type="molecule type" value="Genomic_DNA"/>
</dbReference>